<dbReference type="AlphaFoldDB" id="A0A1X7UKW3"/>
<dbReference type="InterPro" id="IPR029196">
    <property type="entry name" value="HAPSTR1-like"/>
</dbReference>
<protein>
    <submittedName>
        <fullName evidence="4">Uncharacterized protein</fullName>
    </submittedName>
</protein>
<gene>
    <name evidence="4" type="primary">100637718</name>
</gene>
<dbReference type="OrthoDB" id="5823474at2759"/>
<dbReference type="EnsemblMetazoa" id="Aqu2.1.28077_001">
    <property type="protein sequence ID" value="Aqu2.1.28077_001"/>
    <property type="gene ID" value="Aqu2.1.28077"/>
</dbReference>
<evidence type="ECO:0000256" key="3">
    <source>
        <dbReference type="SAM" id="MobiDB-lite"/>
    </source>
</evidence>
<name>A0A1X7UKW3_AMPQE</name>
<dbReference type="KEGG" id="aqu:100637718"/>
<dbReference type="GO" id="GO:0005634">
    <property type="term" value="C:nucleus"/>
    <property type="evidence" value="ECO:0007669"/>
    <property type="project" value="UniProtKB-SubCell"/>
</dbReference>
<dbReference type="PANTHER" id="PTHR31624:SF4">
    <property type="entry name" value="CHROMOSOME 16 OPEN READING FRAME 72"/>
    <property type="match status" value="1"/>
</dbReference>
<feature type="compositionally biased region" description="Low complexity" evidence="3">
    <location>
        <begin position="138"/>
        <end position="151"/>
    </location>
</feature>
<feature type="region of interest" description="Disordered" evidence="3">
    <location>
        <begin position="138"/>
        <end position="163"/>
    </location>
</feature>
<organism evidence="4">
    <name type="scientific">Amphimedon queenslandica</name>
    <name type="common">Sponge</name>
    <dbReference type="NCBI Taxonomy" id="400682"/>
    <lineage>
        <taxon>Eukaryota</taxon>
        <taxon>Metazoa</taxon>
        <taxon>Porifera</taxon>
        <taxon>Demospongiae</taxon>
        <taxon>Heteroscleromorpha</taxon>
        <taxon>Haplosclerida</taxon>
        <taxon>Niphatidae</taxon>
        <taxon>Amphimedon</taxon>
    </lineage>
</organism>
<feature type="region of interest" description="Disordered" evidence="3">
    <location>
        <begin position="170"/>
        <end position="189"/>
    </location>
</feature>
<dbReference type="InterPro" id="IPR040308">
    <property type="entry name" value="HAPR1"/>
</dbReference>
<dbReference type="Pfam" id="PF15251">
    <property type="entry name" value="TAPR1-like"/>
    <property type="match status" value="1"/>
</dbReference>
<evidence type="ECO:0000256" key="1">
    <source>
        <dbReference type="ARBA" id="ARBA00004123"/>
    </source>
</evidence>
<dbReference type="eggNOG" id="ENOG502QPPE">
    <property type="taxonomic scope" value="Eukaryota"/>
</dbReference>
<sequence length="229" mass="25566">MAEGGREMLSPLEEQYIREQEAEVDADDLLATEKDLAAQRLWLSFQESATAVAHLFRDCQQRAGLSSWVPFHESASAVTQLYRDSADVCRQCIDCGVRYGYKKRSKDVLSWAKRKKRFIKREELIAFLMNKTEETSSDLSLMEETSESTSGGISGSVPSPTRRRLMCREELPPPLPLSDGSEQLPVSPFSKELPRKRLNSFSIDGSNLVGGVSPGGNEFGGPLTKRIKF</sequence>
<evidence type="ECO:0000313" key="5">
    <source>
        <dbReference type="Proteomes" id="UP000007879"/>
    </source>
</evidence>
<dbReference type="Proteomes" id="UP000007879">
    <property type="component" value="Unassembled WGS sequence"/>
</dbReference>
<keyword evidence="5" id="KW-1185">Reference proteome</keyword>
<evidence type="ECO:0000313" key="4">
    <source>
        <dbReference type="EnsemblMetazoa" id="Aqu2.1.28077_001"/>
    </source>
</evidence>
<accession>A0A1X7UKW3</accession>
<dbReference type="InParanoid" id="A0A1X7UKW3"/>
<reference evidence="4" key="2">
    <citation type="submission" date="2017-05" db="UniProtKB">
        <authorList>
            <consortium name="EnsemblMetazoa"/>
        </authorList>
    </citation>
    <scope>IDENTIFICATION</scope>
</reference>
<keyword evidence="2" id="KW-0539">Nucleus</keyword>
<reference evidence="5" key="1">
    <citation type="journal article" date="2010" name="Nature">
        <title>The Amphimedon queenslandica genome and the evolution of animal complexity.</title>
        <authorList>
            <person name="Srivastava M."/>
            <person name="Simakov O."/>
            <person name="Chapman J."/>
            <person name="Fahey B."/>
            <person name="Gauthier M.E."/>
            <person name="Mitros T."/>
            <person name="Richards G.S."/>
            <person name="Conaco C."/>
            <person name="Dacre M."/>
            <person name="Hellsten U."/>
            <person name="Larroux C."/>
            <person name="Putnam N.H."/>
            <person name="Stanke M."/>
            <person name="Adamska M."/>
            <person name="Darling A."/>
            <person name="Degnan S.M."/>
            <person name="Oakley T.H."/>
            <person name="Plachetzki D.C."/>
            <person name="Zhai Y."/>
            <person name="Adamski M."/>
            <person name="Calcino A."/>
            <person name="Cummins S.F."/>
            <person name="Goodstein D.M."/>
            <person name="Harris C."/>
            <person name="Jackson D.J."/>
            <person name="Leys S.P."/>
            <person name="Shu S."/>
            <person name="Woodcroft B.J."/>
            <person name="Vervoort M."/>
            <person name="Kosik K.S."/>
            <person name="Manning G."/>
            <person name="Degnan B.M."/>
            <person name="Rokhsar D.S."/>
        </authorList>
    </citation>
    <scope>NUCLEOTIDE SEQUENCE [LARGE SCALE GENOMIC DNA]</scope>
</reference>
<proteinExistence type="predicted"/>
<dbReference type="STRING" id="400682.A0A1X7UKW3"/>
<comment type="subcellular location">
    <subcellularLocation>
        <location evidence="1">Nucleus</location>
    </subcellularLocation>
</comment>
<dbReference type="EnsemblMetazoa" id="XM_003387623.3">
    <property type="protein sequence ID" value="XP_003387671.1"/>
    <property type="gene ID" value="LOC100637718"/>
</dbReference>
<dbReference type="PANTHER" id="PTHR31624">
    <property type="entry name" value="UPF0472 PROTEIN C16ORF72"/>
    <property type="match status" value="1"/>
</dbReference>
<evidence type="ECO:0000256" key="2">
    <source>
        <dbReference type="ARBA" id="ARBA00023242"/>
    </source>
</evidence>